<protein>
    <submittedName>
        <fullName evidence="4">FCGBP protein</fullName>
    </submittedName>
</protein>
<name>A0A7K8KH71_9AVES</name>
<dbReference type="SMART" id="SM00216">
    <property type="entry name" value="VWD"/>
    <property type="match status" value="1"/>
</dbReference>
<reference evidence="4 5" key="1">
    <citation type="submission" date="2019-09" db="EMBL/GenBank/DDBJ databases">
        <title>Bird 10,000 Genomes (B10K) Project - Family phase.</title>
        <authorList>
            <person name="Zhang G."/>
        </authorList>
    </citation>
    <scope>NUCLEOTIDE SEQUENCE [LARGE SCALE GENOMIC DNA]</scope>
    <source>
        <strain evidence="4">B10K-CU-031-23</strain>
    </source>
</reference>
<dbReference type="AlphaFoldDB" id="A0A7K8KH71"/>
<dbReference type="Proteomes" id="UP000533896">
    <property type="component" value="Unassembled WGS sequence"/>
</dbReference>
<dbReference type="PANTHER" id="PTHR11339">
    <property type="entry name" value="EXTRACELLULAR MATRIX GLYCOPROTEIN RELATED"/>
    <property type="match status" value="1"/>
</dbReference>
<evidence type="ECO:0000256" key="1">
    <source>
        <dbReference type="ARBA" id="ARBA00023157"/>
    </source>
</evidence>
<dbReference type="PROSITE" id="PS51233">
    <property type="entry name" value="VWFD"/>
    <property type="match status" value="1"/>
</dbReference>
<organism evidence="4 5">
    <name type="scientific">Lophotis ruficrista</name>
    <dbReference type="NCBI Taxonomy" id="172689"/>
    <lineage>
        <taxon>Eukaryota</taxon>
        <taxon>Metazoa</taxon>
        <taxon>Chordata</taxon>
        <taxon>Craniata</taxon>
        <taxon>Vertebrata</taxon>
        <taxon>Euteleostomi</taxon>
        <taxon>Archelosauria</taxon>
        <taxon>Archosauria</taxon>
        <taxon>Dinosauria</taxon>
        <taxon>Saurischia</taxon>
        <taxon>Theropoda</taxon>
        <taxon>Coelurosauria</taxon>
        <taxon>Aves</taxon>
        <taxon>Neognathae</taxon>
        <taxon>Neoaves</taxon>
        <taxon>Otidimorphae</taxon>
        <taxon>Otidiformes</taxon>
        <taxon>Otididae</taxon>
        <taxon>Lophotis</taxon>
    </lineage>
</organism>
<feature type="non-terminal residue" evidence="4">
    <location>
        <position position="199"/>
    </location>
</feature>
<dbReference type="InterPro" id="IPR001846">
    <property type="entry name" value="VWF_type-D"/>
</dbReference>
<comment type="caution">
    <text evidence="4">The sequence shown here is derived from an EMBL/GenBank/DDBJ whole genome shotgun (WGS) entry which is preliminary data.</text>
</comment>
<sequence>MRCRPAGCPFGQTCGLKDGVRGCVEQPGRCTLAPAARFSSFDGATTTTTPTGIYLVTTPCDPHRSAWFRLLADVGENQDRPTVMALHLFVPQAFITVKSDKRVWVNGIPATLPLEVSSFLTITETQGVVWITHNPQFVISLNPAGEVTVTVARELSKSLCGICGNYDGDAANDLQGPDGKLARNVAAAVAAWRAPDFTH</sequence>
<evidence type="ECO:0000313" key="4">
    <source>
        <dbReference type="EMBL" id="NXE16419.1"/>
    </source>
</evidence>
<dbReference type="InterPro" id="IPR050780">
    <property type="entry name" value="Mucin_vWF_Thrombospondin_sf"/>
</dbReference>
<keyword evidence="1" id="KW-1015">Disulfide bond</keyword>
<dbReference type="EMBL" id="VWYV01002347">
    <property type="protein sequence ID" value="NXE16419.1"/>
    <property type="molecule type" value="Genomic_DNA"/>
</dbReference>
<feature type="domain" description="VWFD" evidence="3">
    <location>
        <begin position="28"/>
        <end position="199"/>
    </location>
</feature>
<evidence type="ECO:0000259" key="3">
    <source>
        <dbReference type="PROSITE" id="PS51233"/>
    </source>
</evidence>
<dbReference type="OrthoDB" id="6236007at2759"/>
<proteinExistence type="predicted"/>
<feature type="non-terminal residue" evidence="4">
    <location>
        <position position="1"/>
    </location>
</feature>
<keyword evidence="5" id="KW-1185">Reference proteome</keyword>
<evidence type="ECO:0000256" key="2">
    <source>
        <dbReference type="ARBA" id="ARBA00023180"/>
    </source>
</evidence>
<dbReference type="Pfam" id="PF00094">
    <property type="entry name" value="VWD"/>
    <property type="match status" value="1"/>
</dbReference>
<gene>
    <name evidence="4" type="primary">Fcgbp_1</name>
    <name evidence="4" type="ORF">LOPRUF_R15162</name>
</gene>
<evidence type="ECO:0000313" key="5">
    <source>
        <dbReference type="Proteomes" id="UP000533896"/>
    </source>
</evidence>
<accession>A0A7K8KH71</accession>
<keyword evidence="2" id="KW-0325">Glycoprotein</keyword>